<dbReference type="SUPFAM" id="SSF46785">
    <property type="entry name" value="Winged helix' DNA-binding domain"/>
    <property type="match status" value="1"/>
</dbReference>
<dbReference type="Gene3D" id="1.10.10.10">
    <property type="entry name" value="Winged helix-like DNA-binding domain superfamily/Winged helix DNA-binding domain"/>
    <property type="match status" value="1"/>
</dbReference>
<dbReference type="InterPro" id="IPR036388">
    <property type="entry name" value="WH-like_DNA-bd_sf"/>
</dbReference>
<dbReference type="Pfam" id="PF13601">
    <property type="entry name" value="HTH_34"/>
    <property type="match status" value="1"/>
</dbReference>
<dbReference type="EMBL" id="BBLT01000001">
    <property type="protein sequence ID" value="GAL82940.1"/>
    <property type="molecule type" value="Genomic_DNA"/>
</dbReference>
<proteinExistence type="predicted"/>
<keyword evidence="3" id="KW-1185">Reference proteome</keyword>
<organism evidence="2 3">
    <name type="scientific">Sporocytophaga myxococcoides</name>
    <dbReference type="NCBI Taxonomy" id="153721"/>
    <lineage>
        <taxon>Bacteria</taxon>
        <taxon>Pseudomonadati</taxon>
        <taxon>Bacteroidota</taxon>
        <taxon>Cytophagia</taxon>
        <taxon>Cytophagales</taxon>
        <taxon>Cytophagaceae</taxon>
        <taxon>Sporocytophaga</taxon>
    </lineage>
</organism>
<evidence type="ECO:0000313" key="3">
    <source>
        <dbReference type="Proteomes" id="UP000030185"/>
    </source>
</evidence>
<reference evidence="2 3" key="1">
    <citation type="submission" date="2014-09" db="EMBL/GenBank/DDBJ databases">
        <title>Sporocytophaga myxococcoides PG-01 genome sequencing.</title>
        <authorList>
            <person name="Liu L."/>
            <person name="Gao P.J."/>
            <person name="Chen G.J."/>
            <person name="Wang L.S."/>
        </authorList>
    </citation>
    <scope>NUCLEOTIDE SEQUENCE [LARGE SCALE GENOMIC DNA]</scope>
    <source>
        <strain evidence="2 3">PG-01</strain>
    </source>
</reference>
<accession>A0A098L8C3</accession>
<evidence type="ECO:0000313" key="2">
    <source>
        <dbReference type="EMBL" id="GAL82940.1"/>
    </source>
</evidence>
<name>A0A098L8C3_9BACT</name>
<comment type="caution">
    <text evidence="2">The sequence shown here is derived from an EMBL/GenBank/DDBJ whole genome shotgun (WGS) entry which is preliminary data.</text>
</comment>
<gene>
    <name evidence="2" type="ORF">MYP_166</name>
</gene>
<dbReference type="PANTHER" id="PTHR37318:SF1">
    <property type="entry name" value="BSL7504 PROTEIN"/>
    <property type="match status" value="1"/>
</dbReference>
<evidence type="ECO:0000259" key="1">
    <source>
        <dbReference type="Pfam" id="PF13601"/>
    </source>
</evidence>
<dbReference type="InterPro" id="IPR036390">
    <property type="entry name" value="WH_DNA-bd_sf"/>
</dbReference>
<dbReference type="OrthoDB" id="9800369at2"/>
<sequence>MKGLITNLNKAFENRIRLGIMSVLMVNDWVDFNALKETLDVTDGNLASHLNALEKIKYIEVRKSFIGKKPNTSYGASKEGKNAFKEHLNALEALINAKKN</sequence>
<feature type="domain" description="Winged helix DNA-binding" evidence="1">
    <location>
        <begin position="16"/>
        <end position="95"/>
    </location>
</feature>
<dbReference type="InterPro" id="IPR027395">
    <property type="entry name" value="WH_DNA-bd_dom"/>
</dbReference>
<dbReference type="AlphaFoldDB" id="A0A098L8C3"/>
<dbReference type="eggNOG" id="COG1695">
    <property type="taxonomic scope" value="Bacteria"/>
</dbReference>
<dbReference type="STRING" id="153721.MYP_166"/>
<dbReference type="Proteomes" id="UP000030185">
    <property type="component" value="Unassembled WGS sequence"/>
</dbReference>
<dbReference type="RefSeq" id="WP_045457150.1">
    <property type="nucleotide sequence ID" value="NZ_BBLT01000001.1"/>
</dbReference>
<dbReference type="PANTHER" id="PTHR37318">
    <property type="entry name" value="BSL7504 PROTEIN"/>
    <property type="match status" value="1"/>
</dbReference>
<protein>
    <recommendedName>
        <fullName evidence="1">Winged helix DNA-binding domain-containing protein</fullName>
    </recommendedName>
</protein>